<evidence type="ECO:0000256" key="1">
    <source>
        <dbReference type="ARBA" id="ARBA00004442"/>
    </source>
</evidence>
<dbReference type="PROSITE" id="PS51257">
    <property type="entry name" value="PROKAR_LIPOPROTEIN"/>
    <property type="match status" value="1"/>
</dbReference>
<dbReference type="Pfam" id="PF00691">
    <property type="entry name" value="OmpA"/>
    <property type="match status" value="1"/>
</dbReference>
<feature type="signal peptide" evidence="5">
    <location>
        <begin position="1"/>
        <end position="19"/>
    </location>
</feature>
<feature type="chain" id="PRO_5003187568" evidence="5">
    <location>
        <begin position="20"/>
        <end position="231"/>
    </location>
</feature>
<dbReference type="InterPro" id="IPR006664">
    <property type="entry name" value="OMP_bac"/>
</dbReference>
<keyword evidence="5" id="KW-0732">Signal</keyword>
<evidence type="ECO:0000256" key="3">
    <source>
        <dbReference type="ARBA" id="ARBA00023237"/>
    </source>
</evidence>
<dbReference type="PROSITE" id="PS51123">
    <property type="entry name" value="OMPA_2"/>
    <property type="match status" value="1"/>
</dbReference>
<keyword evidence="8" id="KW-1185">Reference proteome</keyword>
<dbReference type="InterPro" id="IPR036737">
    <property type="entry name" value="OmpA-like_sf"/>
</dbReference>
<dbReference type="InterPro" id="IPR006665">
    <property type="entry name" value="OmpA-like"/>
</dbReference>
<dbReference type="Proteomes" id="UP000008718">
    <property type="component" value="Chromosome"/>
</dbReference>
<reference evidence="7 8" key="2">
    <citation type="journal article" date="2011" name="Stand. Genomic Sci.">
        <title>Complete genome sequence of Paludibacter propionicigenes type strain (WB4).</title>
        <authorList>
            <person name="Gronow S."/>
            <person name="Munk C."/>
            <person name="Lapidus A."/>
            <person name="Nolan M."/>
            <person name="Lucas S."/>
            <person name="Hammon N."/>
            <person name="Deshpande S."/>
            <person name="Cheng J.F."/>
            <person name="Tapia R."/>
            <person name="Han C."/>
            <person name="Goodwin L."/>
            <person name="Pitluck S."/>
            <person name="Liolios K."/>
            <person name="Ivanova N."/>
            <person name="Mavromatis K."/>
            <person name="Mikhailova N."/>
            <person name="Pati A."/>
            <person name="Chen A."/>
            <person name="Palaniappan K."/>
            <person name="Land M."/>
            <person name="Hauser L."/>
            <person name="Chang Y.J."/>
            <person name="Jeffries C.D."/>
            <person name="Brambilla E."/>
            <person name="Rohde M."/>
            <person name="Goker M."/>
            <person name="Detter J.C."/>
            <person name="Woyke T."/>
            <person name="Bristow J."/>
            <person name="Eisen J.A."/>
            <person name="Markowitz V."/>
            <person name="Hugenholtz P."/>
            <person name="Kyrpides N.C."/>
            <person name="Klenk H.P."/>
        </authorList>
    </citation>
    <scope>NUCLEOTIDE SEQUENCE [LARGE SCALE GENOMIC DNA]</scope>
    <source>
        <strain evidence="8">DSM 17365 / JCM 13257 / WB4</strain>
    </source>
</reference>
<reference key="1">
    <citation type="submission" date="2010-11" db="EMBL/GenBank/DDBJ databases">
        <title>The complete genome of Paludibacter propionicigenes DSM 17365.</title>
        <authorList>
            <consortium name="US DOE Joint Genome Institute (JGI-PGF)"/>
            <person name="Lucas S."/>
            <person name="Copeland A."/>
            <person name="Lapidus A."/>
            <person name="Bruce D."/>
            <person name="Goodwin L."/>
            <person name="Pitluck S."/>
            <person name="Kyrpides N."/>
            <person name="Mavromatis K."/>
            <person name="Ivanova N."/>
            <person name="Munk A.C."/>
            <person name="Brettin T."/>
            <person name="Detter J.C."/>
            <person name="Han C."/>
            <person name="Tapia R."/>
            <person name="Land M."/>
            <person name="Hauser L."/>
            <person name="Markowitz V."/>
            <person name="Cheng J.-F."/>
            <person name="Hugenholtz P."/>
            <person name="Woyke T."/>
            <person name="Wu D."/>
            <person name="Gronow S."/>
            <person name="Wellnitz S."/>
            <person name="Brambilla E."/>
            <person name="Klenk H.-P."/>
            <person name="Eisen J.A."/>
        </authorList>
    </citation>
    <scope>NUCLEOTIDE SEQUENCE</scope>
    <source>
        <strain>WB4</strain>
    </source>
</reference>
<dbReference type="Pfam" id="PF13488">
    <property type="entry name" value="Gly-zipper_Omp"/>
    <property type="match status" value="1"/>
</dbReference>
<dbReference type="EMBL" id="CP002345">
    <property type="protein sequence ID" value="ADQ79241.1"/>
    <property type="molecule type" value="Genomic_DNA"/>
</dbReference>
<dbReference type="GO" id="GO:0009279">
    <property type="term" value="C:cell outer membrane"/>
    <property type="evidence" value="ECO:0007669"/>
    <property type="project" value="UniProtKB-SubCell"/>
</dbReference>
<dbReference type="STRING" id="694427.Palpr_1093"/>
<dbReference type="AlphaFoldDB" id="E4T3E7"/>
<dbReference type="RefSeq" id="WP_013444610.1">
    <property type="nucleotide sequence ID" value="NC_014734.1"/>
</dbReference>
<evidence type="ECO:0000256" key="4">
    <source>
        <dbReference type="PROSITE-ProRule" id="PRU00473"/>
    </source>
</evidence>
<name>E4T3E7_PALPW</name>
<evidence type="ECO:0000256" key="5">
    <source>
        <dbReference type="SAM" id="SignalP"/>
    </source>
</evidence>
<comment type="subcellular location">
    <subcellularLocation>
        <location evidence="1">Cell outer membrane</location>
    </subcellularLocation>
</comment>
<dbReference type="eggNOG" id="COG2885">
    <property type="taxonomic scope" value="Bacteria"/>
</dbReference>
<dbReference type="InterPro" id="IPR050330">
    <property type="entry name" value="Bact_OuterMem_StrucFunc"/>
</dbReference>
<dbReference type="InterPro" id="IPR039567">
    <property type="entry name" value="Gly-zipper"/>
</dbReference>
<dbReference type="Gene3D" id="3.30.1330.60">
    <property type="entry name" value="OmpA-like domain"/>
    <property type="match status" value="1"/>
</dbReference>
<evidence type="ECO:0000313" key="8">
    <source>
        <dbReference type="Proteomes" id="UP000008718"/>
    </source>
</evidence>
<feature type="domain" description="OmpA-like" evidence="6">
    <location>
        <begin position="102"/>
        <end position="220"/>
    </location>
</feature>
<protein>
    <submittedName>
        <fullName evidence="7">OmpA/MotB domain protein</fullName>
    </submittedName>
</protein>
<dbReference type="CDD" id="cd07185">
    <property type="entry name" value="OmpA_C-like"/>
    <property type="match status" value="1"/>
</dbReference>
<keyword evidence="2 4" id="KW-0472">Membrane</keyword>
<dbReference type="PRINTS" id="PR01021">
    <property type="entry name" value="OMPADOMAIN"/>
</dbReference>
<dbReference type="HOGENOM" id="CLU_016890_6_0_10"/>
<dbReference type="PANTHER" id="PTHR30329">
    <property type="entry name" value="STATOR ELEMENT OF FLAGELLAR MOTOR COMPLEX"/>
    <property type="match status" value="1"/>
</dbReference>
<dbReference type="PANTHER" id="PTHR30329:SF21">
    <property type="entry name" value="LIPOPROTEIN YIAD-RELATED"/>
    <property type="match status" value="1"/>
</dbReference>
<dbReference type="SUPFAM" id="SSF103088">
    <property type="entry name" value="OmpA-like"/>
    <property type="match status" value="1"/>
</dbReference>
<evidence type="ECO:0000259" key="6">
    <source>
        <dbReference type="PROSITE" id="PS51123"/>
    </source>
</evidence>
<sequence length="231" mass="23721">MKRKNGLVAIILSASIVLAGCSTMSNTTKGGLFGGGAGAAIGAGVGALIGKSTKSAAIGAGIGTVVGATTGVIIGKKMDKAAAQAAAIEGARVDSIRDANNLKAIKVTFDSGILFQTNKSALNTASKDALTKFAKILVANPTMDITIMGHTDNQGSLDVNQKLSQERAQSVANFLQTQSVTATQFKEIIGKNFAEPVADNKTAAGRAANRRVEVYMYASEKMINDAQNQGK</sequence>
<evidence type="ECO:0000313" key="7">
    <source>
        <dbReference type="EMBL" id="ADQ79241.1"/>
    </source>
</evidence>
<dbReference type="KEGG" id="ppn:Palpr_1093"/>
<evidence type="ECO:0000256" key="2">
    <source>
        <dbReference type="ARBA" id="ARBA00023136"/>
    </source>
</evidence>
<keyword evidence="3" id="KW-0998">Cell outer membrane</keyword>
<dbReference type="OrthoDB" id="9782229at2"/>
<gene>
    <name evidence="7" type="ordered locus">Palpr_1093</name>
</gene>
<organism evidence="7 8">
    <name type="scientific">Paludibacter propionicigenes (strain DSM 17365 / JCM 13257 / WB4)</name>
    <dbReference type="NCBI Taxonomy" id="694427"/>
    <lineage>
        <taxon>Bacteria</taxon>
        <taxon>Pseudomonadati</taxon>
        <taxon>Bacteroidota</taxon>
        <taxon>Bacteroidia</taxon>
        <taxon>Bacteroidales</taxon>
        <taxon>Paludibacteraceae</taxon>
        <taxon>Paludibacter</taxon>
    </lineage>
</organism>
<accession>E4T3E7</accession>
<proteinExistence type="predicted"/>